<name>A0AAW0D731_9AGAR</name>
<evidence type="ECO:0000313" key="3">
    <source>
        <dbReference type="Proteomes" id="UP001383192"/>
    </source>
</evidence>
<dbReference type="Proteomes" id="UP001383192">
    <property type="component" value="Unassembled WGS sequence"/>
</dbReference>
<keyword evidence="3" id="KW-1185">Reference proteome</keyword>
<feature type="compositionally biased region" description="Acidic residues" evidence="1">
    <location>
        <begin position="95"/>
        <end position="165"/>
    </location>
</feature>
<dbReference type="AlphaFoldDB" id="A0AAW0D731"/>
<feature type="region of interest" description="Disordered" evidence="1">
    <location>
        <begin position="1"/>
        <end position="219"/>
    </location>
</feature>
<sequence>MAPPIHTELSSSDEDDAPETVTLSQSKKNVKKHDDALRQLEAAEREKKRTKNRERDRRLKEQAVKSRKKKGDESEEDGIEDDNAEARMLRAMQQAEDEGSEDSDEEMGEGDLTGEEEEGSDDDANMNAVDEEDSEEDSENELQDEDMEDMSDDEGESSEGSETEGIEGQVAKTKAKHLPDYIFTSASAAPTKKPARTKEVIPPKPPKRKRSGKGPKEVVIGSRSIQALSSKDPFPVISSTMVPSAKVRKFLDRGLSLKGAKSKSRGWERRPVNIGSMRRQGPAANFVRNP</sequence>
<accession>A0AAW0D731</accession>
<comment type="caution">
    <text evidence="2">The sequence shown here is derived from an EMBL/GenBank/DDBJ whole genome shotgun (WGS) entry which is preliminary data.</text>
</comment>
<proteinExistence type="predicted"/>
<evidence type="ECO:0000256" key="1">
    <source>
        <dbReference type="SAM" id="MobiDB-lite"/>
    </source>
</evidence>
<protein>
    <submittedName>
        <fullName evidence="2">Uncharacterized protein</fullName>
    </submittedName>
</protein>
<feature type="compositionally biased region" description="Basic and acidic residues" evidence="1">
    <location>
        <begin position="32"/>
        <end position="64"/>
    </location>
</feature>
<feature type="region of interest" description="Disordered" evidence="1">
    <location>
        <begin position="258"/>
        <end position="290"/>
    </location>
</feature>
<gene>
    <name evidence="2" type="ORF">VNI00_006820</name>
</gene>
<reference evidence="2 3" key="1">
    <citation type="submission" date="2024-01" db="EMBL/GenBank/DDBJ databases">
        <title>A draft genome for a cacao thread blight-causing isolate of Paramarasmius palmivorus.</title>
        <authorList>
            <person name="Baruah I.K."/>
            <person name="Bukari Y."/>
            <person name="Amoako-Attah I."/>
            <person name="Meinhardt L.W."/>
            <person name="Bailey B.A."/>
            <person name="Cohen S.P."/>
        </authorList>
    </citation>
    <scope>NUCLEOTIDE SEQUENCE [LARGE SCALE GENOMIC DNA]</scope>
    <source>
        <strain evidence="2 3">GH-12</strain>
    </source>
</reference>
<organism evidence="2 3">
    <name type="scientific">Paramarasmius palmivorus</name>
    <dbReference type="NCBI Taxonomy" id="297713"/>
    <lineage>
        <taxon>Eukaryota</taxon>
        <taxon>Fungi</taxon>
        <taxon>Dikarya</taxon>
        <taxon>Basidiomycota</taxon>
        <taxon>Agaricomycotina</taxon>
        <taxon>Agaricomycetes</taxon>
        <taxon>Agaricomycetidae</taxon>
        <taxon>Agaricales</taxon>
        <taxon>Marasmiineae</taxon>
        <taxon>Marasmiaceae</taxon>
        <taxon>Paramarasmius</taxon>
    </lineage>
</organism>
<dbReference type="EMBL" id="JAYKXP010000021">
    <property type="protein sequence ID" value="KAK7047154.1"/>
    <property type="molecule type" value="Genomic_DNA"/>
</dbReference>
<evidence type="ECO:0000313" key="2">
    <source>
        <dbReference type="EMBL" id="KAK7047154.1"/>
    </source>
</evidence>
<feature type="compositionally biased region" description="Acidic residues" evidence="1">
    <location>
        <begin position="73"/>
        <end position="83"/>
    </location>
</feature>